<dbReference type="CDD" id="cd18746">
    <property type="entry name" value="PIN_VapC4-5_FitB-like"/>
    <property type="match status" value="1"/>
</dbReference>
<dbReference type="AlphaFoldDB" id="A0AAT9G8J7"/>
<evidence type="ECO:0000256" key="6">
    <source>
        <dbReference type="ARBA" id="ARBA00022842"/>
    </source>
</evidence>
<keyword evidence="6" id="KW-0460">Magnesium</keyword>
<reference evidence="9" key="1">
    <citation type="submission" date="2024-01" db="EMBL/GenBank/DDBJ databases">
        <title>Sequencing the genomes of a sandfly, Sergentomyia squamirostris, and its two endosymbionts.</title>
        <authorList>
            <person name="Itokawa K."/>
            <person name="Sanjoba C."/>
        </authorList>
    </citation>
    <scope>NUCLEOTIDE SEQUENCE</scope>
    <source>
        <strain evidence="9">RiSSQ</strain>
    </source>
</reference>
<keyword evidence="4" id="KW-0479">Metal-binding</keyword>
<evidence type="ECO:0000313" key="9">
    <source>
        <dbReference type="EMBL" id="BFD46163.1"/>
    </source>
</evidence>
<organism evidence="9">
    <name type="scientific">Candidatus Tisiphia endosymbiont of Sergentomyia squamirostris</name>
    <dbReference type="NCBI Taxonomy" id="3113639"/>
    <lineage>
        <taxon>Bacteria</taxon>
        <taxon>Pseudomonadati</taxon>
        <taxon>Pseudomonadota</taxon>
        <taxon>Alphaproteobacteria</taxon>
        <taxon>Rickettsiales</taxon>
        <taxon>Rickettsiaceae</taxon>
        <taxon>Rickettsieae</taxon>
        <taxon>Candidatus Tisiphia</taxon>
    </lineage>
</organism>
<dbReference type="PANTHER" id="PTHR33653">
    <property type="entry name" value="RIBONUCLEASE VAPC2"/>
    <property type="match status" value="1"/>
</dbReference>
<proteinExistence type="inferred from homology"/>
<evidence type="ECO:0000256" key="3">
    <source>
        <dbReference type="ARBA" id="ARBA00022722"/>
    </source>
</evidence>
<sequence>MRYLLDTNILSEFRKKSPNSQVISWLYQVPIESLHISYLTIGEIQKGIAKKRRTDLIASLSLERWQDMLIKKYIARTIGIDNNVCKCWGELLAIDASNQVDSLIAAQAIVYDMVLVTRNTKHFTKFAVKLLNPFEEFE</sequence>
<evidence type="ECO:0000256" key="4">
    <source>
        <dbReference type="ARBA" id="ARBA00022723"/>
    </source>
</evidence>
<dbReference type="InterPro" id="IPR002716">
    <property type="entry name" value="PIN_dom"/>
</dbReference>
<evidence type="ECO:0000256" key="1">
    <source>
        <dbReference type="ARBA" id="ARBA00001946"/>
    </source>
</evidence>
<accession>A0AAT9G8J7</accession>
<dbReference type="GO" id="GO:0004518">
    <property type="term" value="F:nuclease activity"/>
    <property type="evidence" value="ECO:0007669"/>
    <property type="project" value="UniProtKB-KW"/>
</dbReference>
<dbReference type="Pfam" id="PF01850">
    <property type="entry name" value="PIN"/>
    <property type="match status" value="1"/>
</dbReference>
<evidence type="ECO:0000259" key="8">
    <source>
        <dbReference type="Pfam" id="PF01850"/>
    </source>
</evidence>
<feature type="domain" description="PIN" evidence="8">
    <location>
        <begin position="3"/>
        <end position="127"/>
    </location>
</feature>
<dbReference type="EMBL" id="AP029170">
    <property type="protein sequence ID" value="BFD46163.1"/>
    <property type="molecule type" value="Genomic_DNA"/>
</dbReference>
<dbReference type="SUPFAM" id="SSF88723">
    <property type="entry name" value="PIN domain-like"/>
    <property type="match status" value="1"/>
</dbReference>
<dbReference type="GO" id="GO:0046872">
    <property type="term" value="F:metal ion binding"/>
    <property type="evidence" value="ECO:0007669"/>
    <property type="project" value="UniProtKB-KW"/>
</dbReference>
<dbReference type="PANTHER" id="PTHR33653:SF1">
    <property type="entry name" value="RIBONUCLEASE VAPC2"/>
    <property type="match status" value="1"/>
</dbReference>
<dbReference type="InterPro" id="IPR050556">
    <property type="entry name" value="Type_II_TA_system_RNase"/>
</dbReference>
<evidence type="ECO:0000256" key="7">
    <source>
        <dbReference type="ARBA" id="ARBA00038093"/>
    </source>
</evidence>
<protein>
    <submittedName>
        <fullName evidence="9">Type II toxin-antitoxin system VapC family toxin</fullName>
    </submittedName>
</protein>
<keyword evidence="2" id="KW-1277">Toxin-antitoxin system</keyword>
<dbReference type="GO" id="GO:0016787">
    <property type="term" value="F:hydrolase activity"/>
    <property type="evidence" value="ECO:0007669"/>
    <property type="project" value="UniProtKB-KW"/>
</dbReference>
<evidence type="ECO:0000256" key="5">
    <source>
        <dbReference type="ARBA" id="ARBA00022801"/>
    </source>
</evidence>
<keyword evidence="5" id="KW-0378">Hydrolase</keyword>
<dbReference type="Gene3D" id="3.40.50.1010">
    <property type="entry name" value="5'-nuclease"/>
    <property type="match status" value="1"/>
</dbReference>
<comment type="cofactor">
    <cofactor evidence="1">
        <name>Mg(2+)</name>
        <dbReference type="ChEBI" id="CHEBI:18420"/>
    </cofactor>
</comment>
<comment type="similarity">
    <text evidence="7">Belongs to the PINc/VapC protein family.</text>
</comment>
<gene>
    <name evidence="9" type="ORF">DMENIID0002_08090</name>
</gene>
<name>A0AAT9G8J7_9RICK</name>
<dbReference type="InterPro" id="IPR029060">
    <property type="entry name" value="PIN-like_dom_sf"/>
</dbReference>
<evidence type="ECO:0000256" key="2">
    <source>
        <dbReference type="ARBA" id="ARBA00022649"/>
    </source>
</evidence>
<keyword evidence="3" id="KW-0540">Nuclease</keyword>